<dbReference type="RefSeq" id="WP_132114489.1">
    <property type="nucleotide sequence ID" value="NZ_SLWS01000002.1"/>
</dbReference>
<dbReference type="InterPro" id="IPR006058">
    <property type="entry name" value="2Fe2S_fd_BS"/>
</dbReference>
<dbReference type="SUPFAM" id="SSF54292">
    <property type="entry name" value="2Fe-2S ferredoxin-like"/>
    <property type="match status" value="1"/>
</dbReference>
<name>A0A4R2JQT6_9PSEU</name>
<dbReference type="GO" id="GO:0016491">
    <property type="term" value="F:oxidoreductase activity"/>
    <property type="evidence" value="ECO:0007669"/>
    <property type="project" value="UniProtKB-KW"/>
</dbReference>
<comment type="cofactor">
    <cofactor evidence="1">
        <name>FAD</name>
        <dbReference type="ChEBI" id="CHEBI:57692"/>
    </cofactor>
</comment>
<dbReference type="CDD" id="cd00207">
    <property type="entry name" value="fer2"/>
    <property type="match status" value="1"/>
</dbReference>
<evidence type="ECO:0000313" key="11">
    <source>
        <dbReference type="EMBL" id="TCO62603.1"/>
    </source>
</evidence>
<evidence type="ECO:0000256" key="4">
    <source>
        <dbReference type="ARBA" id="ARBA00022723"/>
    </source>
</evidence>
<dbReference type="InterPro" id="IPR036010">
    <property type="entry name" value="2Fe-2S_ferredoxin-like_sf"/>
</dbReference>
<accession>A0A4R2JQT6</accession>
<dbReference type="OrthoDB" id="9796486at2"/>
<keyword evidence="8" id="KW-0411">Iron-sulfur</keyword>
<dbReference type="InterPro" id="IPR017938">
    <property type="entry name" value="Riboflavin_synthase-like_b-brl"/>
</dbReference>
<dbReference type="Pfam" id="PF00970">
    <property type="entry name" value="FAD_binding_6"/>
    <property type="match status" value="1"/>
</dbReference>
<keyword evidence="2" id="KW-0285">Flavoprotein</keyword>
<proteinExistence type="predicted"/>
<dbReference type="SUPFAM" id="SSF63380">
    <property type="entry name" value="Riboflavin synthase domain-like"/>
    <property type="match status" value="1"/>
</dbReference>
<protein>
    <submittedName>
        <fullName evidence="11">Ring-1,2-phenylacetyl-CoA epoxidase subunit PaaE</fullName>
    </submittedName>
</protein>
<dbReference type="InterPro" id="IPR039261">
    <property type="entry name" value="FNR_nucleotide-bd"/>
</dbReference>
<evidence type="ECO:0000256" key="2">
    <source>
        <dbReference type="ARBA" id="ARBA00022630"/>
    </source>
</evidence>
<dbReference type="Proteomes" id="UP000295680">
    <property type="component" value="Unassembled WGS sequence"/>
</dbReference>
<dbReference type="PANTHER" id="PTHR47354">
    <property type="entry name" value="NADH OXIDOREDUCTASE HCR"/>
    <property type="match status" value="1"/>
</dbReference>
<keyword evidence="6" id="KW-0560">Oxidoreductase</keyword>
<dbReference type="Gene3D" id="2.40.30.10">
    <property type="entry name" value="Translation factors"/>
    <property type="match status" value="1"/>
</dbReference>
<keyword evidence="5" id="KW-0274">FAD</keyword>
<dbReference type="GO" id="GO:0051537">
    <property type="term" value="F:2 iron, 2 sulfur cluster binding"/>
    <property type="evidence" value="ECO:0007669"/>
    <property type="project" value="UniProtKB-KW"/>
</dbReference>
<evidence type="ECO:0000256" key="3">
    <source>
        <dbReference type="ARBA" id="ARBA00022714"/>
    </source>
</evidence>
<evidence type="ECO:0000256" key="6">
    <source>
        <dbReference type="ARBA" id="ARBA00023002"/>
    </source>
</evidence>
<reference evidence="11 12" key="1">
    <citation type="submission" date="2019-03" db="EMBL/GenBank/DDBJ databases">
        <title>Genomic Encyclopedia of Type Strains, Phase IV (KMG-IV): sequencing the most valuable type-strain genomes for metagenomic binning, comparative biology and taxonomic classification.</title>
        <authorList>
            <person name="Goeker M."/>
        </authorList>
    </citation>
    <scope>NUCLEOTIDE SEQUENCE [LARGE SCALE GENOMIC DNA]</scope>
    <source>
        <strain evidence="11 12">DSM 45934</strain>
    </source>
</reference>
<dbReference type="InterPro" id="IPR012675">
    <property type="entry name" value="Beta-grasp_dom_sf"/>
</dbReference>
<dbReference type="InterPro" id="IPR050415">
    <property type="entry name" value="MRET"/>
</dbReference>
<dbReference type="InterPro" id="IPR001433">
    <property type="entry name" value="OxRdtase_FAD/NAD-bd"/>
</dbReference>
<dbReference type="EMBL" id="SLWS01000002">
    <property type="protein sequence ID" value="TCO62603.1"/>
    <property type="molecule type" value="Genomic_DNA"/>
</dbReference>
<dbReference type="InterPro" id="IPR001709">
    <property type="entry name" value="Flavoprot_Pyr_Nucl_cyt_Rdtase"/>
</dbReference>
<evidence type="ECO:0000256" key="8">
    <source>
        <dbReference type="ARBA" id="ARBA00023014"/>
    </source>
</evidence>
<dbReference type="InterPro" id="IPR017927">
    <property type="entry name" value="FAD-bd_FR_type"/>
</dbReference>
<dbReference type="NCBIfam" id="TIGR02160">
    <property type="entry name" value="PA_CoA_Oxy5"/>
    <property type="match status" value="1"/>
</dbReference>
<feature type="domain" description="FAD-binding FR-type" evidence="10">
    <location>
        <begin position="3"/>
        <end position="106"/>
    </location>
</feature>
<dbReference type="InterPro" id="IPR011884">
    <property type="entry name" value="PaaE"/>
</dbReference>
<evidence type="ECO:0000259" key="9">
    <source>
        <dbReference type="PROSITE" id="PS51085"/>
    </source>
</evidence>
<dbReference type="PRINTS" id="PR00410">
    <property type="entry name" value="PHEHYDRXLASE"/>
</dbReference>
<dbReference type="PROSITE" id="PS51085">
    <property type="entry name" value="2FE2S_FER_2"/>
    <property type="match status" value="1"/>
</dbReference>
<dbReference type="Gene3D" id="3.40.50.80">
    <property type="entry name" value="Nucleotide-binding domain of ferredoxin-NADP reductase (FNR) module"/>
    <property type="match status" value="1"/>
</dbReference>
<dbReference type="InterPro" id="IPR008333">
    <property type="entry name" value="Cbr1-like_FAD-bd_dom"/>
</dbReference>
<dbReference type="SUPFAM" id="SSF52343">
    <property type="entry name" value="Ferredoxin reductase-like, C-terminal NADP-linked domain"/>
    <property type="match status" value="1"/>
</dbReference>
<dbReference type="AlphaFoldDB" id="A0A4R2JQT6"/>
<keyword evidence="12" id="KW-1185">Reference proteome</keyword>
<gene>
    <name evidence="11" type="ORF">EV192_102742</name>
</gene>
<evidence type="ECO:0000256" key="1">
    <source>
        <dbReference type="ARBA" id="ARBA00001974"/>
    </source>
</evidence>
<keyword evidence="3" id="KW-0001">2Fe-2S</keyword>
<dbReference type="PANTHER" id="PTHR47354:SF8">
    <property type="entry name" value="1,2-PHENYLACETYL-COA EPOXIDASE, SUBUNIT E"/>
    <property type="match status" value="1"/>
</dbReference>
<dbReference type="GO" id="GO:0010124">
    <property type="term" value="P:phenylacetate catabolic process"/>
    <property type="evidence" value="ECO:0007669"/>
    <property type="project" value="InterPro"/>
</dbReference>
<evidence type="ECO:0000256" key="5">
    <source>
        <dbReference type="ARBA" id="ARBA00022827"/>
    </source>
</evidence>
<comment type="caution">
    <text evidence="11">The sequence shown here is derived from an EMBL/GenBank/DDBJ whole genome shotgun (WGS) entry which is preliminary data.</text>
</comment>
<dbReference type="CDD" id="cd06214">
    <property type="entry name" value="PA_degradation_oxidoreductase_like"/>
    <property type="match status" value="1"/>
</dbReference>
<keyword evidence="7" id="KW-0408">Iron</keyword>
<keyword evidence="4" id="KW-0479">Metal-binding</keyword>
<dbReference type="GO" id="GO:0050660">
    <property type="term" value="F:flavin adenine dinucleotide binding"/>
    <property type="evidence" value="ECO:0007669"/>
    <property type="project" value="TreeGrafter"/>
</dbReference>
<sequence>MRPEFHSLTVAGVERLCDDAVAVTFDVPGDLAVAYDFQPGQSLTLRRMIDGRDERRSYSICATAGAKPRIGVREVPGGAFSPWLVHEVRPGDSIEVLPPSGNFTPDMSRPAQHVLLAAGSGITPVMSILSSVLRDPEATALVLYGNRRTSTVMFADELADLKDMYTARMHLVHVLSREPREAELFTGRLDEEKLRTLLPLLVDVSQVDHWWLCGPFGMVTDARAVLTALGVPRANIHFELFYVEDEPPEQVHHAEPGTVGPSAELTVRLDGRTTTASVPRDTTILEAAQQFRPDLPFACKGGVCGTCRAKVVSGKVHMRRNFALEEAEVEAGFVVTCQTVPTSDAVEVDYDQ</sequence>
<organism evidence="11 12">
    <name type="scientific">Actinocrispum wychmicini</name>
    <dbReference type="NCBI Taxonomy" id="1213861"/>
    <lineage>
        <taxon>Bacteria</taxon>
        <taxon>Bacillati</taxon>
        <taxon>Actinomycetota</taxon>
        <taxon>Actinomycetes</taxon>
        <taxon>Pseudonocardiales</taxon>
        <taxon>Pseudonocardiaceae</taxon>
        <taxon>Actinocrispum</taxon>
    </lineage>
</organism>
<dbReference type="PROSITE" id="PS51384">
    <property type="entry name" value="FAD_FR"/>
    <property type="match status" value="1"/>
</dbReference>
<evidence type="ECO:0000259" key="10">
    <source>
        <dbReference type="PROSITE" id="PS51384"/>
    </source>
</evidence>
<dbReference type="InterPro" id="IPR001041">
    <property type="entry name" value="2Fe-2S_ferredoxin-type"/>
</dbReference>
<dbReference type="PROSITE" id="PS00197">
    <property type="entry name" value="2FE2S_FER_1"/>
    <property type="match status" value="1"/>
</dbReference>
<evidence type="ECO:0000256" key="7">
    <source>
        <dbReference type="ARBA" id="ARBA00023004"/>
    </source>
</evidence>
<dbReference type="PRINTS" id="PR00371">
    <property type="entry name" value="FPNCR"/>
</dbReference>
<dbReference type="GO" id="GO:0046872">
    <property type="term" value="F:metal ion binding"/>
    <property type="evidence" value="ECO:0007669"/>
    <property type="project" value="UniProtKB-KW"/>
</dbReference>
<dbReference type="Pfam" id="PF00111">
    <property type="entry name" value="Fer2"/>
    <property type="match status" value="1"/>
</dbReference>
<dbReference type="Pfam" id="PF00175">
    <property type="entry name" value="NAD_binding_1"/>
    <property type="match status" value="1"/>
</dbReference>
<feature type="domain" description="2Fe-2S ferredoxin-type" evidence="9">
    <location>
        <begin position="263"/>
        <end position="352"/>
    </location>
</feature>
<evidence type="ECO:0000313" key="12">
    <source>
        <dbReference type="Proteomes" id="UP000295680"/>
    </source>
</evidence>
<dbReference type="Gene3D" id="3.10.20.30">
    <property type="match status" value="1"/>
</dbReference>